<reference evidence="11" key="1">
    <citation type="journal article" date="2021" name="PeerJ">
        <title>Extensive microbial diversity within the chicken gut microbiome revealed by metagenomics and culture.</title>
        <authorList>
            <person name="Gilroy R."/>
            <person name="Ravi A."/>
            <person name="Getino M."/>
            <person name="Pursley I."/>
            <person name="Horton D.L."/>
            <person name="Alikhan N.F."/>
            <person name="Baker D."/>
            <person name="Gharbi K."/>
            <person name="Hall N."/>
            <person name="Watson M."/>
            <person name="Adriaenssens E.M."/>
            <person name="Foster-Nyarko E."/>
            <person name="Jarju S."/>
            <person name="Secka A."/>
            <person name="Antonio M."/>
            <person name="Oren A."/>
            <person name="Chaudhuri R.R."/>
            <person name="La Ragione R."/>
            <person name="Hildebrand F."/>
            <person name="Pallen M.J."/>
        </authorList>
    </citation>
    <scope>NUCLEOTIDE SEQUENCE</scope>
    <source>
        <strain evidence="11">ChiSjej3B21-8574</strain>
    </source>
</reference>
<dbReference type="CDD" id="cd07346">
    <property type="entry name" value="ABC_6TM_exporters"/>
    <property type="match status" value="1"/>
</dbReference>
<evidence type="ECO:0000256" key="6">
    <source>
        <dbReference type="ARBA" id="ARBA00022989"/>
    </source>
</evidence>
<feature type="transmembrane region" description="Helical" evidence="8">
    <location>
        <begin position="56"/>
        <end position="74"/>
    </location>
</feature>
<dbReference type="PROSITE" id="PS50929">
    <property type="entry name" value="ABC_TM1F"/>
    <property type="match status" value="1"/>
</dbReference>
<dbReference type="Pfam" id="PF00005">
    <property type="entry name" value="ABC_tran"/>
    <property type="match status" value="1"/>
</dbReference>
<keyword evidence="6 8" id="KW-1133">Transmembrane helix</keyword>
<evidence type="ECO:0000256" key="4">
    <source>
        <dbReference type="ARBA" id="ARBA00022741"/>
    </source>
</evidence>
<dbReference type="Pfam" id="PF00664">
    <property type="entry name" value="ABC_membrane"/>
    <property type="match status" value="1"/>
</dbReference>
<evidence type="ECO:0000313" key="12">
    <source>
        <dbReference type="Proteomes" id="UP000823904"/>
    </source>
</evidence>
<dbReference type="EMBL" id="DWWD01000048">
    <property type="protein sequence ID" value="HJC51501.1"/>
    <property type="molecule type" value="Genomic_DNA"/>
</dbReference>
<feature type="transmembrane region" description="Helical" evidence="8">
    <location>
        <begin position="250"/>
        <end position="268"/>
    </location>
</feature>
<dbReference type="GO" id="GO:0140359">
    <property type="term" value="F:ABC-type transporter activity"/>
    <property type="evidence" value="ECO:0007669"/>
    <property type="project" value="InterPro"/>
</dbReference>
<protein>
    <submittedName>
        <fullName evidence="11">ABC transporter ATP-binding protein/permease</fullName>
    </submittedName>
</protein>
<evidence type="ECO:0000259" key="9">
    <source>
        <dbReference type="PROSITE" id="PS50893"/>
    </source>
</evidence>
<dbReference type="InterPro" id="IPR027417">
    <property type="entry name" value="P-loop_NTPase"/>
</dbReference>
<dbReference type="Gene3D" id="1.20.1560.10">
    <property type="entry name" value="ABC transporter type 1, transmembrane domain"/>
    <property type="match status" value="1"/>
</dbReference>
<dbReference type="InterPro" id="IPR011527">
    <property type="entry name" value="ABC1_TM_dom"/>
</dbReference>
<feature type="transmembrane region" description="Helical" evidence="8">
    <location>
        <begin position="23"/>
        <end position="44"/>
    </location>
</feature>
<dbReference type="SUPFAM" id="SSF52540">
    <property type="entry name" value="P-loop containing nucleoside triphosphate hydrolases"/>
    <property type="match status" value="1"/>
</dbReference>
<comment type="subcellular location">
    <subcellularLocation>
        <location evidence="1">Cell membrane</location>
        <topology evidence="1">Multi-pass membrane protein</topology>
    </subcellularLocation>
</comment>
<evidence type="ECO:0000256" key="2">
    <source>
        <dbReference type="ARBA" id="ARBA00022448"/>
    </source>
</evidence>
<dbReference type="SMART" id="SM00382">
    <property type="entry name" value="AAA"/>
    <property type="match status" value="1"/>
</dbReference>
<dbReference type="GO" id="GO:0016887">
    <property type="term" value="F:ATP hydrolysis activity"/>
    <property type="evidence" value="ECO:0007669"/>
    <property type="project" value="InterPro"/>
</dbReference>
<keyword evidence="5 11" id="KW-0067">ATP-binding</keyword>
<sequence>MIGALKIIWQFAGPEKKYINQSVILGFFFAVFHMFQVAAVYYVVLDLISGKQDMKTAWTASAILAASIIGRGVMNYFTQLKQTHAGYFMAGNKRIAIGDKMKSVPMGYFNDNNLGEITGVVTTVLSDVETTAPMVLVNILGGFINSIVFILMVFIFDWRIGYIVLFGIALYLLITSKMERKSREIVPKRQKSEARLVAAVLEQIRGMSVIKSFNLTGKGDQRVRDALEDNRKFNLDIEKLFTPYNIAQEITLHAFSVVIMAAAVVFYIQGAMGLADALMSIIISFMVFGQIESAGSGMAILRVASSSIEHANQTDGIPQMDKGGAIIIPESHDIDFSHVSFSYDKKEILHDISVRIPDKTTTAVIGPSGSGKTTMCSLIARFWDVQKGSIKIGGKDIRDYTLESLMDQISMVFQNVYLFADTIENNIKFGKPDASHDEVVRAAKKACCHEFIMKLPQKYDTVIGEGGNSLSGGEKQRISIARAMLKDAPIIIFDEATANVDPENEDRLQKAMEALTRNKTIIMIAHRLKTVRNADQILVLHDGSIVQRGNHEDLIRRKGYYSDFVLGRQQAAGWKLKAEE</sequence>
<dbReference type="PROSITE" id="PS00211">
    <property type="entry name" value="ABC_TRANSPORTER_1"/>
    <property type="match status" value="1"/>
</dbReference>
<reference evidence="11" key="2">
    <citation type="submission" date="2021-04" db="EMBL/GenBank/DDBJ databases">
        <authorList>
            <person name="Gilroy R."/>
        </authorList>
    </citation>
    <scope>NUCLEOTIDE SEQUENCE</scope>
    <source>
        <strain evidence="11">ChiSjej3B21-8574</strain>
    </source>
</reference>
<dbReference type="InterPro" id="IPR036640">
    <property type="entry name" value="ABC1_TM_sf"/>
</dbReference>
<feature type="transmembrane region" description="Helical" evidence="8">
    <location>
        <begin position="135"/>
        <end position="154"/>
    </location>
</feature>
<evidence type="ECO:0000259" key="10">
    <source>
        <dbReference type="PROSITE" id="PS50929"/>
    </source>
</evidence>
<gene>
    <name evidence="11" type="ORF">H9754_13185</name>
</gene>
<dbReference type="InterPro" id="IPR017871">
    <property type="entry name" value="ABC_transporter-like_CS"/>
</dbReference>
<evidence type="ECO:0000256" key="1">
    <source>
        <dbReference type="ARBA" id="ARBA00004651"/>
    </source>
</evidence>
<evidence type="ECO:0000256" key="5">
    <source>
        <dbReference type="ARBA" id="ARBA00022840"/>
    </source>
</evidence>
<name>A0A9D2PIP6_9FIRM</name>
<dbReference type="GO" id="GO:0005886">
    <property type="term" value="C:plasma membrane"/>
    <property type="evidence" value="ECO:0007669"/>
    <property type="project" value="UniProtKB-SubCell"/>
</dbReference>
<organism evidence="11 12">
    <name type="scientific">Candidatus Anaerostipes avistercoris</name>
    <dbReference type="NCBI Taxonomy" id="2838462"/>
    <lineage>
        <taxon>Bacteria</taxon>
        <taxon>Bacillati</taxon>
        <taxon>Bacillota</taxon>
        <taxon>Clostridia</taxon>
        <taxon>Lachnospirales</taxon>
        <taxon>Lachnospiraceae</taxon>
        <taxon>Anaerostipes</taxon>
    </lineage>
</organism>
<dbReference type="PROSITE" id="PS50893">
    <property type="entry name" value="ABC_TRANSPORTER_2"/>
    <property type="match status" value="1"/>
</dbReference>
<dbReference type="PANTHER" id="PTHR24221:SF397">
    <property type="entry name" value="ABC TRANSPORTER, ATP-BINDING TRANSMEMBRANE PROTEIN"/>
    <property type="match status" value="1"/>
</dbReference>
<feature type="domain" description="ABC transmembrane type-1" evidence="10">
    <location>
        <begin position="22"/>
        <end position="301"/>
    </location>
</feature>
<dbReference type="InterPro" id="IPR039421">
    <property type="entry name" value="Type_1_exporter"/>
</dbReference>
<dbReference type="InterPro" id="IPR003439">
    <property type="entry name" value="ABC_transporter-like_ATP-bd"/>
</dbReference>
<keyword evidence="2" id="KW-0813">Transport</keyword>
<keyword evidence="3 8" id="KW-0812">Transmembrane</keyword>
<dbReference type="GO" id="GO:0005524">
    <property type="term" value="F:ATP binding"/>
    <property type="evidence" value="ECO:0007669"/>
    <property type="project" value="UniProtKB-KW"/>
</dbReference>
<accession>A0A9D2PIP6</accession>
<evidence type="ECO:0000313" key="11">
    <source>
        <dbReference type="EMBL" id="HJC51501.1"/>
    </source>
</evidence>
<dbReference type="GO" id="GO:0034040">
    <property type="term" value="F:ATPase-coupled lipid transmembrane transporter activity"/>
    <property type="evidence" value="ECO:0007669"/>
    <property type="project" value="TreeGrafter"/>
</dbReference>
<dbReference type="FunFam" id="3.40.50.300:FF:000287">
    <property type="entry name" value="Multidrug ABC transporter ATP-binding protein"/>
    <property type="match status" value="1"/>
</dbReference>
<feature type="transmembrane region" description="Helical" evidence="8">
    <location>
        <begin position="160"/>
        <end position="178"/>
    </location>
</feature>
<proteinExistence type="predicted"/>
<evidence type="ECO:0000256" key="7">
    <source>
        <dbReference type="ARBA" id="ARBA00023136"/>
    </source>
</evidence>
<comment type="caution">
    <text evidence="11">The sequence shown here is derived from an EMBL/GenBank/DDBJ whole genome shotgun (WGS) entry which is preliminary data.</text>
</comment>
<dbReference type="AlphaFoldDB" id="A0A9D2PIP6"/>
<keyword evidence="7 8" id="KW-0472">Membrane</keyword>
<dbReference type="InterPro" id="IPR003593">
    <property type="entry name" value="AAA+_ATPase"/>
</dbReference>
<evidence type="ECO:0000256" key="3">
    <source>
        <dbReference type="ARBA" id="ARBA00022692"/>
    </source>
</evidence>
<dbReference type="PANTHER" id="PTHR24221">
    <property type="entry name" value="ATP-BINDING CASSETTE SUB-FAMILY B"/>
    <property type="match status" value="1"/>
</dbReference>
<keyword evidence="4" id="KW-0547">Nucleotide-binding</keyword>
<dbReference type="Gene3D" id="3.40.50.300">
    <property type="entry name" value="P-loop containing nucleotide triphosphate hydrolases"/>
    <property type="match status" value="1"/>
</dbReference>
<evidence type="ECO:0000256" key="8">
    <source>
        <dbReference type="SAM" id="Phobius"/>
    </source>
</evidence>
<dbReference type="SUPFAM" id="SSF90123">
    <property type="entry name" value="ABC transporter transmembrane region"/>
    <property type="match status" value="1"/>
</dbReference>
<feature type="domain" description="ABC transporter" evidence="9">
    <location>
        <begin position="334"/>
        <end position="567"/>
    </location>
</feature>
<dbReference type="Proteomes" id="UP000823904">
    <property type="component" value="Unassembled WGS sequence"/>
</dbReference>